<dbReference type="PaxDb" id="3635-A0A1U8NVE6"/>
<dbReference type="KEGG" id="ghi:107952182"/>
<dbReference type="RefSeq" id="XP_016742951.1">
    <property type="nucleotide sequence ID" value="XM_016887462.1"/>
</dbReference>
<evidence type="ECO:0000256" key="2">
    <source>
        <dbReference type="SAM" id="MobiDB-lite"/>
    </source>
</evidence>
<dbReference type="PROSITE" id="PS50158">
    <property type="entry name" value="ZF_CCHC"/>
    <property type="match status" value="1"/>
</dbReference>
<keyword evidence="1" id="KW-0863">Zinc-finger</keyword>
<dbReference type="PANTHER" id="PTHR15503:SF45">
    <property type="entry name" value="RNA-DIRECTED DNA POLYMERASE HOMOLOG"/>
    <property type="match status" value="1"/>
</dbReference>
<dbReference type="Gene3D" id="2.40.70.10">
    <property type="entry name" value="Acid Proteases"/>
    <property type="match status" value="1"/>
</dbReference>
<accession>A0A1U8NVE6</accession>
<dbReference type="SUPFAM" id="SSF57756">
    <property type="entry name" value="Retrovirus zinc finger-like domains"/>
    <property type="match status" value="1"/>
</dbReference>
<dbReference type="GO" id="GO:0003676">
    <property type="term" value="F:nucleic acid binding"/>
    <property type="evidence" value="ECO:0007669"/>
    <property type="project" value="InterPro"/>
</dbReference>
<dbReference type="OrthoDB" id="1103803at2759"/>
<name>A0A1U8NVE6_GOSHI</name>
<evidence type="ECO:0000313" key="4">
    <source>
        <dbReference type="Proteomes" id="UP000818029"/>
    </source>
</evidence>
<dbReference type="AlphaFoldDB" id="A0A1U8NVE6"/>
<dbReference type="CDD" id="cd00303">
    <property type="entry name" value="retropepsin_like"/>
    <property type="match status" value="1"/>
</dbReference>
<dbReference type="SUPFAM" id="SSF50630">
    <property type="entry name" value="Acid proteases"/>
    <property type="match status" value="1"/>
</dbReference>
<dbReference type="Gene3D" id="4.10.60.10">
    <property type="entry name" value="Zinc finger, CCHC-type"/>
    <property type="match status" value="1"/>
</dbReference>
<dbReference type="GeneID" id="107952182"/>
<reference evidence="5" key="2">
    <citation type="submission" date="2025-08" db="UniProtKB">
        <authorList>
            <consortium name="RefSeq"/>
        </authorList>
    </citation>
    <scope>IDENTIFICATION</scope>
</reference>
<dbReference type="Pfam" id="PF08284">
    <property type="entry name" value="RVP_2"/>
    <property type="match status" value="1"/>
</dbReference>
<protein>
    <recommendedName>
        <fullName evidence="3">CCHC-type domain-containing protein</fullName>
    </recommendedName>
</protein>
<dbReference type="GO" id="GO:0008270">
    <property type="term" value="F:zinc ion binding"/>
    <property type="evidence" value="ECO:0007669"/>
    <property type="project" value="UniProtKB-KW"/>
</dbReference>
<gene>
    <name evidence="5" type="primary">LOC107952182</name>
</gene>
<keyword evidence="4" id="KW-1185">Reference proteome</keyword>
<evidence type="ECO:0000313" key="5">
    <source>
        <dbReference type="RefSeq" id="XP_016742951.1"/>
    </source>
</evidence>
<feature type="domain" description="CCHC-type" evidence="3">
    <location>
        <begin position="66"/>
        <end position="81"/>
    </location>
</feature>
<reference evidence="4" key="1">
    <citation type="journal article" date="2020" name="Nat. Genet.">
        <title>Genomic diversifications of five Gossypium allopolyploid species and their impact on cotton improvement.</title>
        <authorList>
            <person name="Chen Z.J."/>
            <person name="Sreedasyam A."/>
            <person name="Ando A."/>
            <person name="Song Q."/>
            <person name="De Santiago L.M."/>
            <person name="Hulse-Kemp A.M."/>
            <person name="Ding M."/>
            <person name="Ye W."/>
            <person name="Kirkbride R.C."/>
            <person name="Jenkins J."/>
            <person name="Plott C."/>
            <person name="Lovell J."/>
            <person name="Lin Y.M."/>
            <person name="Vaughn R."/>
            <person name="Liu B."/>
            <person name="Simpson S."/>
            <person name="Scheffler B.E."/>
            <person name="Wen L."/>
            <person name="Saski C.A."/>
            <person name="Grover C.E."/>
            <person name="Hu G."/>
            <person name="Conover J.L."/>
            <person name="Carlson J.W."/>
            <person name="Shu S."/>
            <person name="Boston L.B."/>
            <person name="Williams M."/>
            <person name="Peterson D.G."/>
            <person name="McGee K."/>
            <person name="Jones D.C."/>
            <person name="Wendel J.F."/>
            <person name="Stelly D.M."/>
            <person name="Grimwood J."/>
            <person name="Schmutz J."/>
        </authorList>
    </citation>
    <scope>NUCLEOTIDE SEQUENCE [LARGE SCALE GENOMIC DNA]</scope>
    <source>
        <strain evidence="4">cv. TM-1</strain>
    </source>
</reference>
<feature type="compositionally biased region" description="Basic and acidic residues" evidence="2">
    <location>
        <begin position="115"/>
        <end position="124"/>
    </location>
</feature>
<proteinExistence type="predicted"/>
<dbReference type="InterPro" id="IPR001878">
    <property type="entry name" value="Znf_CCHC"/>
</dbReference>
<organism evidence="4 5">
    <name type="scientific">Gossypium hirsutum</name>
    <name type="common">Upland cotton</name>
    <name type="synonym">Gossypium mexicanum</name>
    <dbReference type="NCBI Taxonomy" id="3635"/>
    <lineage>
        <taxon>Eukaryota</taxon>
        <taxon>Viridiplantae</taxon>
        <taxon>Streptophyta</taxon>
        <taxon>Embryophyta</taxon>
        <taxon>Tracheophyta</taxon>
        <taxon>Spermatophyta</taxon>
        <taxon>Magnoliopsida</taxon>
        <taxon>eudicotyledons</taxon>
        <taxon>Gunneridae</taxon>
        <taxon>Pentapetalae</taxon>
        <taxon>rosids</taxon>
        <taxon>malvids</taxon>
        <taxon>Malvales</taxon>
        <taxon>Malvaceae</taxon>
        <taxon>Malvoideae</taxon>
        <taxon>Gossypium</taxon>
    </lineage>
</organism>
<feature type="region of interest" description="Disordered" evidence="2">
    <location>
        <begin position="88"/>
        <end position="124"/>
    </location>
</feature>
<dbReference type="Pfam" id="PF00098">
    <property type="entry name" value="zf-CCHC"/>
    <property type="match status" value="1"/>
</dbReference>
<dbReference type="SMART" id="SM00343">
    <property type="entry name" value="ZnF_C2HC"/>
    <property type="match status" value="1"/>
</dbReference>
<dbReference type="PANTHER" id="PTHR15503">
    <property type="entry name" value="LDOC1 RELATED"/>
    <property type="match status" value="1"/>
</dbReference>
<dbReference type="InterPro" id="IPR036875">
    <property type="entry name" value="Znf_CCHC_sf"/>
</dbReference>
<keyword evidence="1" id="KW-0862">Zinc</keyword>
<evidence type="ECO:0000256" key="1">
    <source>
        <dbReference type="PROSITE-ProRule" id="PRU00047"/>
    </source>
</evidence>
<evidence type="ECO:0000259" key="3">
    <source>
        <dbReference type="PROSITE" id="PS50158"/>
    </source>
</evidence>
<sequence length="287" mass="32128">MSDRPECTEQEEEVNSRVQTSEEGTSSEVLISLMREWEPWVVYKIPNGLNANCGRSRLGECKLGACYKCGSTDHFIRDCPQLQVKEVEQKEKQKIPPKKGRRSGQSSATAATHLGMRESASRSDVRTPARTYAIRVREEATAPDVIAGIFYLYDDTVYALVDPGSTHSYICSMLASEKNLSVEPIDFNVQVINPLDQCVIVNLICRNCPLRIKGCEFPANLRSLPFWEFDIILGMDWLMKHDAIVNCCEKQISLKCQTGDIISVGSENLGDIVSIISAFSAQRLLRK</sequence>
<dbReference type="Proteomes" id="UP000818029">
    <property type="component" value="Chromosome A02"/>
</dbReference>
<dbReference type="InterPro" id="IPR021109">
    <property type="entry name" value="Peptidase_aspartic_dom_sf"/>
</dbReference>
<keyword evidence="1" id="KW-0479">Metal-binding</keyword>
<feature type="compositionally biased region" description="Polar residues" evidence="2">
    <location>
        <begin position="16"/>
        <end position="25"/>
    </location>
</feature>
<dbReference type="InterPro" id="IPR032567">
    <property type="entry name" value="RTL1-rel"/>
</dbReference>
<feature type="region of interest" description="Disordered" evidence="2">
    <location>
        <begin position="1"/>
        <end position="25"/>
    </location>
</feature>